<gene>
    <name evidence="2" type="ORF">A7985_14000</name>
</gene>
<proteinExistence type="predicted"/>
<sequence>MIERLRMKLTNQLSKQQFNEVHQFLSQRSYWSKGICIDKLRTALENSLCFALVDNGQLIAFARVVSDYATFANLLDVFVLEPYRGMGHGKKLIDAVVTHPKLQGLRRFSLATHDAHGLYEQFGFKCVKQPEFMMERYHQKAITFHRNTPTHRLASL</sequence>
<dbReference type="GO" id="GO:0016747">
    <property type="term" value="F:acyltransferase activity, transferring groups other than amino-acyl groups"/>
    <property type="evidence" value="ECO:0007669"/>
    <property type="project" value="InterPro"/>
</dbReference>
<feature type="domain" description="N-acetyltransferase" evidence="1">
    <location>
        <begin position="8"/>
        <end position="149"/>
    </location>
</feature>
<dbReference type="InterPro" id="IPR016181">
    <property type="entry name" value="Acyl_CoA_acyltransferase"/>
</dbReference>
<dbReference type="AlphaFoldDB" id="A0A1C0TPP2"/>
<dbReference type="Proteomes" id="UP000093366">
    <property type="component" value="Unassembled WGS sequence"/>
</dbReference>
<dbReference type="Gene3D" id="3.40.630.30">
    <property type="match status" value="1"/>
</dbReference>
<evidence type="ECO:0000313" key="2">
    <source>
        <dbReference type="EMBL" id="OCQ20903.1"/>
    </source>
</evidence>
<dbReference type="PROSITE" id="PS51186">
    <property type="entry name" value="GNAT"/>
    <property type="match status" value="1"/>
</dbReference>
<organism evidence="2 3">
    <name type="scientific">Pseudoalteromonas luteoviolacea</name>
    <dbReference type="NCBI Taxonomy" id="43657"/>
    <lineage>
        <taxon>Bacteria</taxon>
        <taxon>Pseudomonadati</taxon>
        <taxon>Pseudomonadota</taxon>
        <taxon>Gammaproteobacteria</taxon>
        <taxon>Alteromonadales</taxon>
        <taxon>Pseudoalteromonadaceae</taxon>
        <taxon>Pseudoalteromonas</taxon>
    </lineage>
</organism>
<dbReference type="OrthoDB" id="3216107at2"/>
<dbReference type="PANTHER" id="PTHR43233">
    <property type="entry name" value="FAMILY N-ACETYLTRANSFERASE, PUTATIVE (AFU_ORTHOLOGUE AFUA_6G03350)-RELATED"/>
    <property type="match status" value="1"/>
</dbReference>
<dbReference type="SUPFAM" id="SSF55729">
    <property type="entry name" value="Acyl-CoA N-acyltransferases (Nat)"/>
    <property type="match status" value="1"/>
</dbReference>
<accession>A0A1C0TPP2</accession>
<evidence type="ECO:0000259" key="1">
    <source>
        <dbReference type="PROSITE" id="PS51186"/>
    </source>
</evidence>
<dbReference type="InterPro" id="IPR000182">
    <property type="entry name" value="GNAT_dom"/>
</dbReference>
<reference evidence="3" key="1">
    <citation type="submission" date="2016-07" db="EMBL/GenBank/DDBJ databases">
        <authorList>
            <person name="Florea S."/>
            <person name="Webb J.S."/>
            <person name="Jaromczyk J."/>
            <person name="Schardl C.L."/>
        </authorList>
    </citation>
    <scope>NUCLEOTIDE SEQUENCE [LARGE SCALE GENOMIC DNA]</scope>
    <source>
        <strain evidence="3">IPB1</strain>
    </source>
</reference>
<dbReference type="Pfam" id="PF00583">
    <property type="entry name" value="Acetyltransf_1"/>
    <property type="match status" value="1"/>
</dbReference>
<dbReference type="PANTHER" id="PTHR43233:SF1">
    <property type="entry name" value="FAMILY N-ACETYLTRANSFERASE, PUTATIVE (AFU_ORTHOLOGUE AFUA_6G03350)-RELATED"/>
    <property type="match status" value="1"/>
</dbReference>
<protein>
    <recommendedName>
        <fullName evidence="1">N-acetyltransferase domain-containing protein</fullName>
    </recommendedName>
</protein>
<name>A0A1C0TPP2_9GAMM</name>
<dbReference type="EMBL" id="MAUJ01000004">
    <property type="protein sequence ID" value="OCQ20903.1"/>
    <property type="molecule type" value="Genomic_DNA"/>
</dbReference>
<comment type="caution">
    <text evidence="2">The sequence shown here is derived from an EMBL/GenBank/DDBJ whole genome shotgun (WGS) entry which is preliminary data.</text>
</comment>
<dbReference type="InterPro" id="IPR053144">
    <property type="entry name" value="Acetyltransferase_Butenolide"/>
</dbReference>
<dbReference type="CDD" id="cd04301">
    <property type="entry name" value="NAT_SF"/>
    <property type="match status" value="1"/>
</dbReference>
<evidence type="ECO:0000313" key="3">
    <source>
        <dbReference type="Proteomes" id="UP000093366"/>
    </source>
</evidence>